<dbReference type="InterPro" id="IPR052702">
    <property type="entry name" value="MscS-like_channel"/>
</dbReference>
<evidence type="ECO:0000256" key="7">
    <source>
        <dbReference type="SAM" id="Phobius"/>
    </source>
</evidence>
<feature type="domain" description="Mechanosensitive ion channel transmembrane helices 2/3" evidence="10">
    <location>
        <begin position="218"/>
        <end position="258"/>
    </location>
</feature>
<accession>A0A2U8GP40</accession>
<sequence length="445" mass="48417">MSPDIQSYLQRLPDLLTELATVELFYELGVLALAGLIAWVIHRTMRESLRAGLEAASSKGLRHLTLRTAQRILLPATMLLGVLLGRGALRSAQLPVGLLDVAVPLLLSLVAIRLLVYVLRKGFPVTPALKTWENLISGSIWAMVALHLVGWLPAVEATMDELAFNIGASRISLLATVKLVALVALLLTLAFWVSGVIERRMRASTHMTPSLQVAFGKFSKVFLIALAFLLAIDAVGIDLTTLTVFGGALGVGIGFGLQRITSNFISGFILVLDRSIKPGDVISVGGNDAKFGWVQELRARYVVVRDRDGVERLIPNENLITSEVVNWSYSDTNTRVRLPVQISYSDDPEQAMALLLEAAKASPRVLPLPEPAARMLDFADSGIQLELRVWISDPENGIGNVRTDINLAIWKLFKAAGISIPFPQRDVHLHTVAAPELAAAQERPA</sequence>
<feature type="transmembrane region" description="Helical" evidence="7">
    <location>
        <begin position="24"/>
        <end position="41"/>
    </location>
</feature>
<evidence type="ECO:0000256" key="6">
    <source>
        <dbReference type="ARBA" id="ARBA00023136"/>
    </source>
</evidence>
<dbReference type="AlphaFoldDB" id="A0A2U8GP40"/>
<evidence type="ECO:0000256" key="4">
    <source>
        <dbReference type="ARBA" id="ARBA00022692"/>
    </source>
</evidence>
<name>A0A2U8GP40_9RHOO</name>
<evidence type="ECO:0000259" key="8">
    <source>
        <dbReference type="Pfam" id="PF00924"/>
    </source>
</evidence>
<keyword evidence="6 7" id="KW-0472">Membrane</keyword>
<dbReference type="Gene3D" id="3.30.70.100">
    <property type="match status" value="1"/>
</dbReference>
<feature type="transmembrane region" description="Helical" evidence="7">
    <location>
        <begin position="131"/>
        <end position="151"/>
    </location>
</feature>
<feature type="transmembrane region" description="Helical" evidence="7">
    <location>
        <begin position="72"/>
        <end position="89"/>
    </location>
</feature>
<proteinExistence type="inferred from homology"/>
<dbReference type="RefSeq" id="WP_108949104.1">
    <property type="nucleotide sequence ID" value="NZ_CP022187.1"/>
</dbReference>
<dbReference type="InterPro" id="IPR049142">
    <property type="entry name" value="MS_channel_1st"/>
</dbReference>
<dbReference type="InterPro" id="IPR006685">
    <property type="entry name" value="MscS_channel_2nd"/>
</dbReference>
<feature type="transmembrane region" description="Helical" evidence="7">
    <location>
        <begin position="218"/>
        <end position="237"/>
    </location>
</feature>
<comment type="subcellular location">
    <subcellularLocation>
        <location evidence="1">Cell membrane</location>
        <topology evidence="1">Multi-pass membrane protein</topology>
    </subcellularLocation>
</comment>
<keyword evidence="3" id="KW-1003">Cell membrane</keyword>
<keyword evidence="5 7" id="KW-1133">Transmembrane helix</keyword>
<feature type="transmembrane region" description="Helical" evidence="7">
    <location>
        <begin position="171"/>
        <end position="197"/>
    </location>
</feature>
<dbReference type="SUPFAM" id="SSF82689">
    <property type="entry name" value="Mechanosensitive channel protein MscS (YggB), C-terminal domain"/>
    <property type="match status" value="1"/>
</dbReference>
<dbReference type="SUPFAM" id="SSF82861">
    <property type="entry name" value="Mechanosensitive channel protein MscS (YggB), transmembrane region"/>
    <property type="match status" value="1"/>
</dbReference>
<dbReference type="InterPro" id="IPR011014">
    <property type="entry name" value="MscS_channel_TM-2"/>
</dbReference>
<evidence type="ECO:0000259" key="9">
    <source>
        <dbReference type="Pfam" id="PF21082"/>
    </source>
</evidence>
<evidence type="ECO:0000313" key="12">
    <source>
        <dbReference type="Proteomes" id="UP000244930"/>
    </source>
</evidence>
<feature type="domain" description="Mechanosensitive ion channel MscS" evidence="8">
    <location>
        <begin position="260"/>
        <end position="328"/>
    </location>
</feature>
<dbReference type="InterPro" id="IPR011066">
    <property type="entry name" value="MscS_channel_C_sf"/>
</dbReference>
<dbReference type="InterPro" id="IPR010920">
    <property type="entry name" value="LSM_dom_sf"/>
</dbReference>
<evidence type="ECO:0000256" key="5">
    <source>
        <dbReference type="ARBA" id="ARBA00022989"/>
    </source>
</evidence>
<dbReference type="PANTHER" id="PTHR30347">
    <property type="entry name" value="POTASSIUM CHANNEL RELATED"/>
    <property type="match status" value="1"/>
</dbReference>
<dbReference type="Gene3D" id="2.30.30.60">
    <property type="match status" value="1"/>
</dbReference>
<dbReference type="Pfam" id="PF21088">
    <property type="entry name" value="MS_channel_1st"/>
    <property type="match status" value="1"/>
</dbReference>
<dbReference type="InterPro" id="IPR049278">
    <property type="entry name" value="MS_channel_C"/>
</dbReference>
<evidence type="ECO:0000259" key="10">
    <source>
        <dbReference type="Pfam" id="PF21088"/>
    </source>
</evidence>
<keyword evidence="4 7" id="KW-0812">Transmembrane</keyword>
<dbReference type="SUPFAM" id="SSF50182">
    <property type="entry name" value="Sm-like ribonucleoproteins"/>
    <property type="match status" value="1"/>
</dbReference>
<reference evidence="11 12" key="1">
    <citation type="submission" date="2017-06" db="EMBL/GenBank/DDBJ databases">
        <title>Azoarcus.</title>
        <authorList>
            <person name="Woo J.-H."/>
            <person name="Kim H.-S."/>
        </authorList>
    </citation>
    <scope>NUCLEOTIDE SEQUENCE [LARGE SCALE GENOMIC DNA]</scope>
    <source>
        <strain evidence="11 12">TSPY31</strain>
    </source>
</reference>
<dbReference type="Gene3D" id="1.10.287.1260">
    <property type="match status" value="1"/>
</dbReference>
<evidence type="ECO:0000256" key="3">
    <source>
        <dbReference type="ARBA" id="ARBA00022475"/>
    </source>
</evidence>
<feature type="transmembrane region" description="Helical" evidence="7">
    <location>
        <begin position="101"/>
        <end position="119"/>
    </location>
</feature>
<dbReference type="Proteomes" id="UP000244930">
    <property type="component" value="Chromosome"/>
</dbReference>
<comment type="similarity">
    <text evidence="2">Belongs to the MscS (TC 1.A.23) family.</text>
</comment>
<dbReference type="GO" id="GO:0008381">
    <property type="term" value="F:mechanosensitive monoatomic ion channel activity"/>
    <property type="evidence" value="ECO:0007669"/>
    <property type="project" value="UniProtKB-ARBA"/>
</dbReference>
<protein>
    <submittedName>
        <fullName evidence="11">Mechanosensitive ion channel protein MscS</fullName>
    </submittedName>
</protein>
<keyword evidence="12" id="KW-1185">Reference proteome</keyword>
<gene>
    <name evidence="11" type="ORF">CEW83_09370</name>
</gene>
<evidence type="ECO:0000256" key="2">
    <source>
        <dbReference type="ARBA" id="ARBA00008017"/>
    </source>
</evidence>
<dbReference type="Pfam" id="PF00924">
    <property type="entry name" value="MS_channel_2nd"/>
    <property type="match status" value="1"/>
</dbReference>
<dbReference type="InterPro" id="IPR023408">
    <property type="entry name" value="MscS_beta-dom_sf"/>
</dbReference>
<dbReference type="PANTHER" id="PTHR30347:SF1">
    <property type="entry name" value="MECHANOSENSITIVE CHANNEL MSCK"/>
    <property type="match status" value="1"/>
</dbReference>
<dbReference type="Pfam" id="PF21082">
    <property type="entry name" value="MS_channel_3rd"/>
    <property type="match status" value="1"/>
</dbReference>
<dbReference type="EMBL" id="CP022187">
    <property type="protein sequence ID" value="AWI75397.1"/>
    <property type="molecule type" value="Genomic_DNA"/>
</dbReference>
<dbReference type="KEGG" id="acom:CEW83_09370"/>
<evidence type="ECO:0000313" key="11">
    <source>
        <dbReference type="EMBL" id="AWI75397.1"/>
    </source>
</evidence>
<feature type="domain" description="Mechanosensitive ion channel MscS C-terminal" evidence="9">
    <location>
        <begin position="336"/>
        <end position="420"/>
    </location>
</feature>
<organism evidence="11 12">
    <name type="scientific">Parazoarcus communis</name>
    <dbReference type="NCBI Taxonomy" id="41977"/>
    <lineage>
        <taxon>Bacteria</taxon>
        <taxon>Pseudomonadati</taxon>
        <taxon>Pseudomonadota</taxon>
        <taxon>Betaproteobacteria</taxon>
        <taxon>Rhodocyclales</taxon>
        <taxon>Zoogloeaceae</taxon>
        <taxon>Parazoarcus</taxon>
    </lineage>
</organism>
<dbReference type="GO" id="GO:0005886">
    <property type="term" value="C:plasma membrane"/>
    <property type="evidence" value="ECO:0007669"/>
    <property type="project" value="UniProtKB-SubCell"/>
</dbReference>
<evidence type="ECO:0000256" key="1">
    <source>
        <dbReference type="ARBA" id="ARBA00004651"/>
    </source>
</evidence>